<evidence type="ECO:0000313" key="4">
    <source>
        <dbReference type="Proteomes" id="UP000447393"/>
    </source>
</evidence>
<name>A0A845E0Q4_9BACI</name>
<comment type="caution">
    <text evidence="3">The sequence shown here is derived from an EMBL/GenBank/DDBJ whole genome shotgun (WGS) entry which is preliminary data.</text>
</comment>
<sequence>MSNQKSDKQKYIDLHVGKHDIFFKKTYDILYTINDVLLGLWFLIGSIFFYFEHLKTWGVTLFVLGSIQMLIRPTIRLVHYFHMRKVYGEQYEKTHSSQSS</sequence>
<dbReference type="AlphaFoldDB" id="A0A845E0Q4"/>
<protein>
    <recommendedName>
        <fullName evidence="2">YrhK domain-containing protein</fullName>
    </recommendedName>
</protein>
<dbReference type="RefSeq" id="WP_160913638.1">
    <property type="nucleotide sequence ID" value="NZ_WMEZ01000002.1"/>
</dbReference>
<evidence type="ECO:0000313" key="3">
    <source>
        <dbReference type="EMBL" id="MYL49317.1"/>
    </source>
</evidence>
<keyword evidence="1" id="KW-1133">Transmembrane helix</keyword>
<dbReference type="EMBL" id="WMEZ01000002">
    <property type="protein sequence ID" value="MYL49317.1"/>
    <property type="molecule type" value="Genomic_DNA"/>
</dbReference>
<dbReference type="Proteomes" id="UP000447393">
    <property type="component" value="Unassembled WGS sequence"/>
</dbReference>
<accession>A0A845E0Q4</accession>
<evidence type="ECO:0000259" key="2">
    <source>
        <dbReference type="Pfam" id="PF14145"/>
    </source>
</evidence>
<feature type="transmembrane region" description="Helical" evidence="1">
    <location>
        <begin position="29"/>
        <end position="51"/>
    </location>
</feature>
<feature type="domain" description="YrhK" evidence="2">
    <location>
        <begin position="25"/>
        <end position="79"/>
    </location>
</feature>
<reference evidence="3 4" key="1">
    <citation type="submission" date="2019-11" db="EMBL/GenBank/DDBJ databases">
        <title>Genome sequences of 17 halophilic strains isolated from different environments.</title>
        <authorList>
            <person name="Furrow R.E."/>
        </authorList>
    </citation>
    <scope>NUCLEOTIDE SEQUENCE [LARGE SCALE GENOMIC DNA]</scope>
    <source>
        <strain evidence="3 4">22505_10_Sand</strain>
    </source>
</reference>
<dbReference type="Pfam" id="PF14145">
    <property type="entry name" value="YrhK"/>
    <property type="match status" value="1"/>
</dbReference>
<keyword evidence="1" id="KW-0812">Transmembrane</keyword>
<dbReference type="InterPro" id="IPR025424">
    <property type="entry name" value="YrhK_domain"/>
</dbReference>
<keyword evidence="1" id="KW-0472">Membrane</keyword>
<evidence type="ECO:0000256" key="1">
    <source>
        <dbReference type="SAM" id="Phobius"/>
    </source>
</evidence>
<organism evidence="3 4">
    <name type="scientific">Halobacillus litoralis</name>
    <dbReference type="NCBI Taxonomy" id="45668"/>
    <lineage>
        <taxon>Bacteria</taxon>
        <taxon>Bacillati</taxon>
        <taxon>Bacillota</taxon>
        <taxon>Bacilli</taxon>
        <taxon>Bacillales</taxon>
        <taxon>Bacillaceae</taxon>
        <taxon>Halobacillus</taxon>
    </lineage>
</organism>
<dbReference type="OrthoDB" id="2135402at2"/>
<feature type="transmembrane region" description="Helical" evidence="1">
    <location>
        <begin position="57"/>
        <end position="75"/>
    </location>
</feature>
<gene>
    <name evidence="3" type="ORF">GLV98_07460</name>
</gene>
<proteinExistence type="predicted"/>